<dbReference type="RefSeq" id="WP_183300299.1">
    <property type="nucleotide sequence ID" value="NZ_JACHWF010000006.1"/>
</dbReference>
<reference evidence="2 3" key="1">
    <citation type="submission" date="2020-08" db="EMBL/GenBank/DDBJ databases">
        <title>Genomic Encyclopedia of Type Strains, Phase IV (KMG-V): Genome sequencing to study the core and pangenomes of soil and plant-associated prokaryotes.</title>
        <authorList>
            <person name="Whitman W."/>
        </authorList>
    </citation>
    <scope>NUCLEOTIDE SEQUENCE [LARGE SCALE GENOMIC DNA]</scope>
    <source>
        <strain evidence="2 3">SLV-2362</strain>
    </source>
</reference>
<organism evidence="2 3">
    <name type="scientific">Cupriavidus alkaliphilus</name>
    <dbReference type="NCBI Taxonomy" id="942866"/>
    <lineage>
        <taxon>Bacteria</taxon>
        <taxon>Pseudomonadati</taxon>
        <taxon>Pseudomonadota</taxon>
        <taxon>Betaproteobacteria</taxon>
        <taxon>Burkholderiales</taxon>
        <taxon>Burkholderiaceae</taxon>
        <taxon>Cupriavidus</taxon>
    </lineage>
</organism>
<evidence type="ECO:0000313" key="3">
    <source>
        <dbReference type="Proteomes" id="UP000578036"/>
    </source>
</evidence>
<dbReference type="InterPro" id="IPR010839">
    <property type="entry name" value="AtuA_N"/>
</dbReference>
<feature type="domain" description="Acyclic terpene utilisation N-terminal" evidence="1">
    <location>
        <begin position="93"/>
        <end position="401"/>
    </location>
</feature>
<comment type="caution">
    <text evidence="2">The sequence shown here is derived from an EMBL/GenBank/DDBJ whole genome shotgun (WGS) entry which is preliminary data.</text>
</comment>
<dbReference type="AlphaFoldDB" id="A0A7W4VE52"/>
<sequence>MNECRFIAASGMLGIGVPEDSLRKSLEIKPHFVAADAGTTDAGPFALGKGVCAFPREAILRDMTILLRNTVPAKIPLLIGSVGTGGADVHVDWFMEIVREVAAAEGLQLRVAEIRSEQSKDFLRQKFREGRIRALDPAPHFDESTIERSVRIVGMMGVEPLQAALETGVDLVVAGRCSDPALFAAMPIMMGLPHGLAWHAGKVVECGASVCEKPSHGMIVGYVRHDEVVIQPIGPGLRCTPQTVAAHSLYENADPFFFTEASGVLDISGTTYEQMEDDISVRMQGSRFRAADQITIKLEGAELVGYQSILIGGIRDPFILGEFDAWLGRVQLRVRESVEKVFGRSLEALNARIDYHAYGRNGVMGNLEADRAHVPHEVGLVVEATASDQKTATALVQLTRQPLLHQPTTKWKGSITGFACLHNPSHIERGPVYTFNVNHVVLPESPVSMFRTTFTNIEGAAHATV</sequence>
<proteinExistence type="predicted"/>
<evidence type="ECO:0000259" key="1">
    <source>
        <dbReference type="Pfam" id="PF07287"/>
    </source>
</evidence>
<protein>
    <recommendedName>
        <fullName evidence="1">Acyclic terpene utilisation N-terminal domain-containing protein</fullName>
    </recommendedName>
</protein>
<keyword evidence="3" id="KW-1185">Reference proteome</keyword>
<gene>
    <name evidence="2" type="ORF">FHX61_004626</name>
</gene>
<evidence type="ECO:0000313" key="2">
    <source>
        <dbReference type="EMBL" id="MBB3009950.1"/>
    </source>
</evidence>
<accession>A0A7W4VE52</accession>
<dbReference type="Pfam" id="PF07287">
    <property type="entry name" value="AtuA"/>
    <property type="match status" value="1"/>
</dbReference>
<dbReference type="EMBL" id="JACHWF010000006">
    <property type="protein sequence ID" value="MBB3009950.1"/>
    <property type="molecule type" value="Genomic_DNA"/>
</dbReference>
<dbReference type="Proteomes" id="UP000578036">
    <property type="component" value="Unassembled WGS sequence"/>
</dbReference>
<name>A0A7W4VE52_9BURK</name>